<reference evidence="2 3" key="1">
    <citation type="submission" date="2015-12" db="EMBL/GenBank/DDBJ databases">
        <title>Draft genome sequence of Moniliophthora roreri, the causal agent of frosty pod rot of cacao.</title>
        <authorList>
            <person name="Aime M.C."/>
            <person name="Diaz-Valderrama J.R."/>
            <person name="Kijpornyongpan T."/>
            <person name="Phillips-Mora W."/>
        </authorList>
    </citation>
    <scope>NUCLEOTIDE SEQUENCE [LARGE SCALE GENOMIC DNA]</scope>
    <source>
        <strain evidence="2 3">MCA 2952</strain>
    </source>
</reference>
<gene>
    <name evidence="2" type="ORF">WG66_8657</name>
</gene>
<sequence>MSTDHDPPCPDDTSHDIIPPPRPNDTSVNEIPDTETDDEVTVRNRQKSKVAGSSDKRRKVHTDPGHSEDEDVTTGSRIKCHRTAAAYPKNHVQGRWNNLPQRELSSHKVRSSVRAQGAREAKPGFEGSTSKK</sequence>
<comment type="caution">
    <text evidence="2">The sequence shown here is derived from an EMBL/GenBank/DDBJ whole genome shotgun (WGS) entry which is preliminary data.</text>
</comment>
<organism evidence="2 3">
    <name type="scientific">Moniliophthora roreri</name>
    <name type="common">Frosty pod rot fungus</name>
    <name type="synonym">Monilia roreri</name>
    <dbReference type="NCBI Taxonomy" id="221103"/>
    <lineage>
        <taxon>Eukaryota</taxon>
        <taxon>Fungi</taxon>
        <taxon>Dikarya</taxon>
        <taxon>Basidiomycota</taxon>
        <taxon>Agaricomycotina</taxon>
        <taxon>Agaricomycetes</taxon>
        <taxon>Agaricomycetidae</taxon>
        <taxon>Agaricales</taxon>
        <taxon>Marasmiineae</taxon>
        <taxon>Marasmiaceae</taxon>
        <taxon>Moniliophthora</taxon>
    </lineage>
</organism>
<protein>
    <submittedName>
        <fullName evidence="2">Uncharacterized protein</fullName>
    </submittedName>
</protein>
<evidence type="ECO:0000313" key="2">
    <source>
        <dbReference type="EMBL" id="KTB38767.1"/>
    </source>
</evidence>
<dbReference type="EMBL" id="LATX01001731">
    <property type="protein sequence ID" value="KTB38767.1"/>
    <property type="molecule type" value="Genomic_DNA"/>
</dbReference>
<evidence type="ECO:0000313" key="3">
    <source>
        <dbReference type="Proteomes" id="UP000054988"/>
    </source>
</evidence>
<dbReference type="Proteomes" id="UP000054988">
    <property type="component" value="Unassembled WGS sequence"/>
</dbReference>
<feature type="region of interest" description="Disordered" evidence="1">
    <location>
        <begin position="1"/>
        <end position="132"/>
    </location>
</feature>
<proteinExistence type="predicted"/>
<accession>A0A0W0FQV4</accession>
<evidence type="ECO:0000256" key="1">
    <source>
        <dbReference type="SAM" id="MobiDB-lite"/>
    </source>
</evidence>
<name>A0A0W0FQV4_MONRR</name>
<dbReference type="AlphaFoldDB" id="A0A0W0FQV4"/>
<feature type="compositionally biased region" description="Basic and acidic residues" evidence="1">
    <location>
        <begin position="1"/>
        <end position="15"/>
    </location>
</feature>